<evidence type="ECO:0000313" key="4">
    <source>
        <dbReference type="EMBL" id="CAE8630252.1"/>
    </source>
</evidence>
<comment type="caution">
    <text evidence="3">The sequence shown here is derived from an EMBL/GenBank/DDBJ whole genome shotgun (WGS) entry which is preliminary data.</text>
</comment>
<feature type="compositionally biased region" description="Polar residues" evidence="1">
    <location>
        <begin position="98"/>
        <end position="110"/>
    </location>
</feature>
<name>A0A813F5X1_POLGL</name>
<protein>
    <submittedName>
        <fullName evidence="3">Uncharacterized protein</fullName>
    </submittedName>
</protein>
<evidence type="ECO:0000313" key="3">
    <source>
        <dbReference type="EMBL" id="CAE8606902.1"/>
    </source>
</evidence>
<feature type="signal peptide" evidence="2">
    <location>
        <begin position="1"/>
        <end position="25"/>
    </location>
</feature>
<reference evidence="3" key="1">
    <citation type="submission" date="2021-02" db="EMBL/GenBank/DDBJ databases">
        <authorList>
            <person name="Dougan E. K."/>
            <person name="Rhodes N."/>
            <person name="Thang M."/>
            <person name="Chan C."/>
        </authorList>
    </citation>
    <scope>NUCLEOTIDE SEQUENCE</scope>
</reference>
<dbReference type="EMBL" id="CAJNNV010029828">
    <property type="protein sequence ID" value="CAE8630252.1"/>
    <property type="molecule type" value="Genomic_DNA"/>
</dbReference>
<dbReference type="Proteomes" id="UP000654075">
    <property type="component" value="Unassembled WGS sequence"/>
</dbReference>
<gene>
    <name evidence="3" type="ORF">PGLA1383_LOCUS24855</name>
    <name evidence="4" type="ORF">PGLA1383_LOCUS46639</name>
</gene>
<evidence type="ECO:0000313" key="5">
    <source>
        <dbReference type="Proteomes" id="UP000654075"/>
    </source>
</evidence>
<keyword evidence="5" id="KW-1185">Reference proteome</keyword>
<organism evidence="3 5">
    <name type="scientific">Polarella glacialis</name>
    <name type="common">Dinoflagellate</name>
    <dbReference type="NCBI Taxonomy" id="89957"/>
    <lineage>
        <taxon>Eukaryota</taxon>
        <taxon>Sar</taxon>
        <taxon>Alveolata</taxon>
        <taxon>Dinophyceae</taxon>
        <taxon>Suessiales</taxon>
        <taxon>Suessiaceae</taxon>
        <taxon>Polarella</taxon>
    </lineage>
</organism>
<dbReference type="AlphaFoldDB" id="A0A813F5X1"/>
<feature type="compositionally biased region" description="Polar residues" evidence="1">
    <location>
        <begin position="75"/>
        <end position="90"/>
    </location>
</feature>
<sequence length="304" mass="31855">MASASTVHPGLVIAWWLGLLDPVTSEPDTLRELLLGARAVDPKDATKAFKASAAAAEARNALADDADDEDFAVGSPSTRSQDVKTSSMQRRSMMEKSPSGSQDLGNTLGSRSVRDRRPSGGGELAEPRGPFAGPAVQLLLLSPSGAPSEQQAAFDQLAIATTATRRRLLQAATAAVSRVPDDDEHRDTDRSRSCGAFSSAVSLAAEAELLQVLIDLIDLDEGWASEAEDRPAVAVPVEGGEHKAALEAALSKTLPLRFLSLRAGTVKESLPHAGSLQGSSTQDLSDGELAQQLVDFAFDTKTAS</sequence>
<dbReference type="EMBL" id="CAJNNV010020026">
    <property type="protein sequence ID" value="CAE8606902.1"/>
    <property type="molecule type" value="Genomic_DNA"/>
</dbReference>
<feature type="region of interest" description="Disordered" evidence="1">
    <location>
        <begin position="67"/>
        <end position="129"/>
    </location>
</feature>
<keyword evidence="2" id="KW-0732">Signal</keyword>
<accession>A0A813F5X1</accession>
<evidence type="ECO:0000256" key="2">
    <source>
        <dbReference type="SAM" id="SignalP"/>
    </source>
</evidence>
<proteinExistence type="predicted"/>
<feature type="chain" id="PRO_5036221930" evidence="2">
    <location>
        <begin position="26"/>
        <end position="304"/>
    </location>
</feature>
<evidence type="ECO:0000256" key="1">
    <source>
        <dbReference type="SAM" id="MobiDB-lite"/>
    </source>
</evidence>